<gene>
    <name evidence="7" type="ORF">H8689_06665</name>
</gene>
<protein>
    <recommendedName>
        <fullName evidence="6">Ribosomal processing cysteine protease Prp</fullName>
    </recommendedName>
</protein>
<accession>A0A926F2P9</accession>
<evidence type="ECO:0000313" key="8">
    <source>
        <dbReference type="Proteomes" id="UP000601522"/>
    </source>
</evidence>
<evidence type="ECO:0000256" key="1">
    <source>
        <dbReference type="ARBA" id="ARBA00022517"/>
    </source>
</evidence>
<dbReference type="Gene3D" id="3.30.70.1490">
    <property type="entry name" value="Cysteine protease Prp"/>
    <property type="match status" value="1"/>
</dbReference>
<proteinExistence type="inferred from homology"/>
<keyword evidence="3" id="KW-0378">Hydrolase</keyword>
<keyword evidence="8" id="KW-1185">Reference proteome</keyword>
<comment type="caution">
    <text evidence="7">The sequence shown here is derived from an EMBL/GenBank/DDBJ whole genome shotgun (WGS) entry which is preliminary data.</text>
</comment>
<dbReference type="CDD" id="cd16332">
    <property type="entry name" value="Prp-like"/>
    <property type="match status" value="1"/>
</dbReference>
<name>A0A926F2P9_9FIRM</name>
<sequence>MIKIIIFKDSLENIQRYTINGHANYAPYGEDIVCASVATLGQVTLLSLVEICGIKEEEILYKVDDDKGYLDVNIPVKLANTTLNNTQIVLKTFELGVKSIIEGYPKYVTLEYREV</sequence>
<dbReference type="GO" id="GO:0042254">
    <property type="term" value="P:ribosome biogenesis"/>
    <property type="evidence" value="ECO:0007669"/>
    <property type="project" value="UniProtKB-KW"/>
</dbReference>
<evidence type="ECO:0000256" key="6">
    <source>
        <dbReference type="ARBA" id="ARBA00044538"/>
    </source>
</evidence>
<organism evidence="7 8">
    <name type="scientific">Wansuia hejianensis</name>
    <dbReference type="NCBI Taxonomy" id="2763667"/>
    <lineage>
        <taxon>Bacteria</taxon>
        <taxon>Bacillati</taxon>
        <taxon>Bacillota</taxon>
        <taxon>Clostridia</taxon>
        <taxon>Lachnospirales</taxon>
        <taxon>Lachnospiraceae</taxon>
        <taxon>Wansuia</taxon>
    </lineage>
</organism>
<dbReference type="EMBL" id="JACRTK010000002">
    <property type="protein sequence ID" value="MBC8590814.1"/>
    <property type="molecule type" value="Genomic_DNA"/>
</dbReference>
<evidence type="ECO:0000256" key="4">
    <source>
        <dbReference type="ARBA" id="ARBA00022807"/>
    </source>
</evidence>
<dbReference type="InterPro" id="IPR007422">
    <property type="entry name" value="Peptidase_Prp"/>
</dbReference>
<dbReference type="GO" id="GO:0008234">
    <property type="term" value="F:cysteine-type peptidase activity"/>
    <property type="evidence" value="ECO:0007669"/>
    <property type="project" value="UniProtKB-KW"/>
</dbReference>
<dbReference type="InterPro" id="IPR036764">
    <property type="entry name" value="Peptidase_Prp_sf"/>
</dbReference>
<evidence type="ECO:0000256" key="5">
    <source>
        <dbReference type="ARBA" id="ARBA00044503"/>
    </source>
</evidence>
<evidence type="ECO:0000313" key="7">
    <source>
        <dbReference type="EMBL" id="MBC8590814.1"/>
    </source>
</evidence>
<evidence type="ECO:0000256" key="3">
    <source>
        <dbReference type="ARBA" id="ARBA00022801"/>
    </source>
</evidence>
<reference evidence="7 8" key="1">
    <citation type="submission" date="2020-08" db="EMBL/GenBank/DDBJ databases">
        <title>Genome public.</title>
        <authorList>
            <person name="Liu C."/>
            <person name="Sun Q."/>
        </authorList>
    </citation>
    <scope>NUCLEOTIDE SEQUENCE [LARGE SCALE GENOMIC DNA]</scope>
    <source>
        <strain evidence="7 8">NSJ-26</strain>
    </source>
</reference>
<keyword evidence="4" id="KW-0788">Thiol protease</keyword>
<dbReference type="PANTHER" id="PTHR39178">
    <property type="entry name" value="HYPOTHETICAL RIBOSOME-ASSOCIATED PROTEIN"/>
    <property type="match status" value="1"/>
</dbReference>
<keyword evidence="2 7" id="KW-0645">Protease</keyword>
<dbReference type="AlphaFoldDB" id="A0A926F2P9"/>
<dbReference type="RefSeq" id="WP_249323648.1">
    <property type="nucleotide sequence ID" value="NZ_JACRTK010000002.1"/>
</dbReference>
<dbReference type="SUPFAM" id="SSF118010">
    <property type="entry name" value="TM1457-like"/>
    <property type="match status" value="1"/>
</dbReference>
<dbReference type="GO" id="GO:0006508">
    <property type="term" value="P:proteolysis"/>
    <property type="evidence" value="ECO:0007669"/>
    <property type="project" value="UniProtKB-KW"/>
</dbReference>
<keyword evidence="1" id="KW-0690">Ribosome biogenesis</keyword>
<dbReference type="Proteomes" id="UP000601522">
    <property type="component" value="Unassembled WGS sequence"/>
</dbReference>
<evidence type="ECO:0000256" key="2">
    <source>
        <dbReference type="ARBA" id="ARBA00022670"/>
    </source>
</evidence>
<comment type="similarity">
    <text evidence="5">Belongs to the Prp family.</text>
</comment>
<dbReference type="PANTHER" id="PTHR39178:SF1">
    <property type="entry name" value="RIBOSOMAL-PROCESSING CYSTEINE PROTEASE PRP"/>
    <property type="match status" value="1"/>
</dbReference>
<dbReference type="Pfam" id="PF04327">
    <property type="entry name" value="Peptidase_Prp"/>
    <property type="match status" value="1"/>
</dbReference>